<feature type="domain" description="Response regulatory" evidence="8">
    <location>
        <begin position="4"/>
        <end position="117"/>
    </location>
</feature>
<organism evidence="10 11">
    <name type="scientific">Ureibacillus xyleni</name>
    <dbReference type="NCBI Taxonomy" id="614648"/>
    <lineage>
        <taxon>Bacteria</taxon>
        <taxon>Bacillati</taxon>
        <taxon>Bacillota</taxon>
        <taxon>Bacilli</taxon>
        <taxon>Bacillales</taxon>
        <taxon>Caryophanaceae</taxon>
        <taxon>Ureibacillus</taxon>
    </lineage>
</organism>
<dbReference type="Pfam" id="PF00486">
    <property type="entry name" value="Trans_reg_C"/>
    <property type="match status" value="1"/>
</dbReference>
<dbReference type="SMART" id="SM00862">
    <property type="entry name" value="Trans_reg_C"/>
    <property type="match status" value="1"/>
</dbReference>
<evidence type="ECO:0000256" key="4">
    <source>
        <dbReference type="ARBA" id="ARBA00023125"/>
    </source>
</evidence>
<dbReference type="InterPro" id="IPR001789">
    <property type="entry name" value="Sig_transdc_resp-reg_receiver"/>
</dbReference>
<reference evidence="11" key="1">
    <citation type="submission" date="2017-08" db="EMBL/GenBank/DDBJ databases">
        <authorList>
            <person name="Varghese N."/>
            <person name="Submissions S."/>
        </authorList>
    </citation>
    <scope>NUCLEOTIDE SEQUENCE [LARGE SCALE GENOMIC DNA]</scope>
    <source>
        <strain evidence="11">JC22</strain>
    </source>
</reference>
<dbReference type="Pfam" id="PF00072">
    <property type="entry name" value="Response_reg"/>
    <property type="match status" value="1"/>
</dbReference>
<dbReference type="RefSeq" id="WP_097073701.1">
    <property type="nucleotide sequence ID" value="NZ_OBMQ01000006.1"/>
</dbReference>
<gene>
    <name evidence="10" type="ORF">SAMN05880501_106212</name>
</gene>
<keyword evidence="2" id="KW-0902">Two-component regulatory system</keyword>
<dbReference type="PANTHER" id="PTHR48111:SF73">
    <property type="entry name" value="ALKALINE PHOSPHATASE SYNTHESIS TRANSCRIPTIONAL REGULATORY PROTEIN PHOP"/>
    <property type="match status" value="1"/>
</dbReference>
<dbReference type="InterPro" id="IPR036388">
    <property type="entry name" value="WH-like_DNA-bd_sf"/>
</dbReference>
<feature type="DNA-binding region" description="OmpR/PhoB-type" evidence="7">
    <location>
        <begin position="123"/>
        <end position="222"/>
    </location>
</feature>
<dbReference type="PROSITE" id="PS50110">
    <property type="entry name" value="RESPONSE_REGULATORY"/>
    <property type="match status" value="1"/>
</dbReference>
<keyword evidence="1 6" id="KW-0597">Phosphoprotein</keyword>
<dbReference type="Gene3D" id="3.40.50.2300">
    <property type="match status" value="1"/>
</dbReference>
<dbReference type="PANTHER" id="PTHR48111">
    <property type="entry name" value="REGULATOR OF RPOS"/>
    <property type="match status" value="1"/>
</dbReference>
<keyword evidence="5" id="KW-0804">Transcription</keyword>
<evidence type="ECO:0000256" key="3">
    <source>
        <dbReference type="ARBA" id="ARBA00023015"/>
    </source>
</evidence>
<dbReference type="GO" id="GO:0032993">
    <property type="term" value="C:protein-DNA complex"/>
    <property type="evidence" value="ECO:0007669"/>
    <property type="project" value="TreeGrafter"/>
</dbReference>
<dbReference type="CDD" id="cd17574">
    <property type="entry name" value="REC_OmpR"/>
    <property type="match status" value="1"/>
</dbReference>
<evidence type="ECO:0000256" key="2">
    <source>
        <dbReference type="ARBA" id="ARBA00023012"/>
    </source>
</evidence>
<dbReference type="GO" id="GO:0000156">
    <property type="term" value="F:phosphorelay response regulator activity"/>
    <property type="evidence" value="ECO:0007669"/>
    <property type="project" value="TreeGrafter"/>
</dbReference>
<proteinExistence type="predicted"/>
<dbReference type="AlphaFoldDB" id="A0A285SY22"/>
<dbReference type="Gene3D" id="1.10.10.10">
    <property type="entry name" value="Winged helix-like DNA-binding domain superfamily/Winged helix DNA-binding domain"/>
    <property type="match status" value="1"/>
</dbReference>
<dbReference type="SMART" id="SM00448">
    <property type="entry name" value="REC"/>
    <property type="match status" value="1"/>
</dbReference>
<evidence type="ECO:0000256" key="1">
    <source>
        <dbReference type="ARBA" id="ARBA00022553"/>
    </source>
</evidence>
<dbReference type="Proteomes" id="UP000219636">
    <property type="component" value="Unassembled WGS sequence"/>
</dbReference>
<evidence type="ECO:0000313" key="11">
    <source>
        <dbReference type="Proteomes" id="UP000219636"/>
    </source>
</evidence>
<evidence type="ECO:0000256" key="6">
    <source>
        <dbReference type="PROSITE-ProRule" id="PRU00169"/>
    </source>
</evidence>
<dbReference type="InterPro" id="IPR001867">
    <property type="entry name" value="OmpR/PhoB-type_DNA-bd"/>
</dbReference>
<dbReference type="GO" id="GO:0000976">
    <property type="term" value="F:transcription cis-regulatory region binding"/>
    <property type="evidence" value="ECO:0007669"/>
    <property type="project" value="TreeGrafter"/>
</dbReference>
<dbReference type="OrthoDB" id="9790442at2"/>
<keyword evidence="3" id="KW-0805">Transcription regulation</keyword>
<evidence type="ECO:0000256" key="5">
    <source>
        <dbReference type="ARBA" id="ARBA00023163"/>
    </source>
</evidence>
<dbReference type="InterPro" id="IPR011006">
    <property type="entry name" value="CheY-like_superfamily"/>
</dbReference>
<dbReference type="EMBL" id="OBMQ01000006">
    <property type="protein sequence ID" value="SOC11561.1"/>
    <property type="molecule type" value="Genomic_DNA"/>
</dbReference>
<dbReference type="CDD" id="cd00383">
    <property type="entry name" value="trans_reg_C"/>
    <property type="match status" value="1"/>
</dbReference>
<evidence type="ECO:0000256" key="7">
    <source>
        <dbReference type="PROSITE-ProRule" id="PRU01091"/>
    </source>
</evidence>
<dbReference type="FunFam" id="3.40.50.2300:FF:000001">
    <property type="entry name" value="DNA-binding response regulator PhoB"/>
    <property type="match status" value="1"/>
</dbReference>
<evidence type="ECO:0000313" key="10">
    <source>
        <dbReference type="EMBL" id="SOC11561.1"/>
    </source>
</evidence>
<dbReference type="PROSITE" id="PS51755">
    <property type="entry name" value="OMPR_PHOB"/>
    <property type="match status" value="1"/>
</dbReference>
<feature type="domain" description="OmpR/PhoB-type" evidence="9">
    <location>
        <begin position="123"/>
        <end position="222"/>
    </location>
</feature>
<dbReference type="SUPFAM" id="SSF52172">
    <property type="entry name" value="CheY-like"/>
    <property type="match status" value="1"/>
</dbReference>
<dbReference type="InterPro" id="IPR039420">
    <property type="entry name" value="WalR-like"/>
</dbReference>
<accession>A0A285SY22</accession>
<sequence length="222" mass="25914">MSKNLLLVDDEKRMLDLVELFLSPYGFNCIKETSPFKAIEIVKNERISLVLLDIMMPEMNGWEVCKEIRQFSDVPIIMLTARSDKTEIVKGLDIGADDYISKPFDEGELVARVKAILRRMPVEEVITYENFTLNLETYMLQYQQISVQLTMKEFLIIKAMMSRPSKTFTREELMNIAWEFDAYIDIRTVDSHIRNLRDKIRKSGIPTDGMIHTVWGIGYKWS</sequence>
<dbReference type="GO" id="GO:0005829">
    <property type="term" value="C:cytosol"/>
    <property type="evidence" value="ECO:0007669"/>
    <property type="project" value="TreeGrafter"/>
</dbReference>
<keyword evidence="11" id="KW-1185">Reference proteome</keyword>
<dbReference type="Gene3D" id="6.10.250.690">
    <property type="match status" value="1"/>
</dbReference>
<name>A0A285SY22_9BACL</name>
<keyword evidence="4 7" id="KW-0238">DNA-binding</keyword>
<protein>
    <submittedName>
        <fullName evidence="10">DNA-binding response OmpR family regulator</fullName>
    </submittedName>
</protein>
<feature type="modified residue" description="4-aspartylphosphate" evidence="6">
    <location>
        <position position="53"/>
    </location>
</feature>
<dbReference type="GO" id="GO:0006355">
    <property type="term" value="P:regulation of DNA-templated transcription"/>
    <property type="evidence" value="ECO:0007669"/>
    <property type="project" value="InterPro"/>
</dbReference>
<evidence type="ECO:0000259" key="8">
    <source>
        <dbReference type="PROSITE" id="PS50110"/>
    </source>
</evidence>
<evidence type="ECO:0000259" key="9">
    <source>
        <dbReference type="PROSITE" id="PS51755"/>
    </source>
</evidence>